<evidence type="ECO:0000256" key="5">
    <source>
        <dbReference type="ARBA" id="ARBA00023002"/>
    </source>
</evidence>
<dbReference type="PANTHER" id="PTHR10836:SF111">
    <property type="entry name" value="GLYCERALDEHYDE-3-PHOSPHATE DEHYDROGENASE"/>
    <property type="match status" value="1"/>
</dbReference>
<comment type="pathway">
    <text evidence="1">Carbohydrate degradation; glycolysis; pyruvate from D-glyceraldehyde 3-phosphate: step 1/5.</text>
</comment>
<evidence type="ECO:0000256" key="7">
    <source>
        <dbReference type="ARBA" id="ARBA00023152"/>
    </source>
</evidence>
<evidence type="ECO:0000256" key="6">
    <source>
        <dbReference type="ARBA" id="ARBA00023027"/>
    </source>
</evidence>
<evidence type="ECO:0000256" key="2">
    <source>
        <dbReference type="ARBA" id="ARBA00007406"/>
    </source>
</evidence>
<evidence type="ECO:0000313" key="10">
    <source>
        <dbReference type="EMBL" id="OBS60753.1"/>
    </source>
</evidence>
<keyword evidence="5" id="KW-0560">Oxidoreductase</keyword>
<dbReference type="OrthoDB" id="9620457at2759"/>
<dbReference type="PANTHER" id="PTHR10836">
    <property type="entry name" value="GLYCERALDEHYDE 3-PHOSPHATE DEHYDROGENASE"/>
    <property type="match status" value="1"/>
</dbReference>
<dbReference type="GO" id="GO:0006096">
    <property type="term" value="P:glycolytic process"/>
    <property type="evidence" value="ECO:0007669"/>
    <property type="project" value="UniProtKB-KW"/>
</dbReference>
<dbReference type="Gene3D" id="3.40.50.720">
    <property type="entry name" value="NAD(P)-binding Rossmann-like Domain"/>
    <property type="match status" value="1"/>
</dbReference>
<dbReference type="EMBL" id="LZPO01106063">
    <property type="protein sequence ID" value="OBS60753.1"/>
    <property type="molecule type" value="Genomic_DNA"/>
</dbReference>
<dbReference type="SUPFAM" id="SSF51735">
    <property type="entry name" value="NAD(P)-binding Rossmann-fold domains"/>
    <property type="match status" value="1"/>
</dbReference>
<evidence type="ECO:0000256" key="1">
    <source>
        <dbReference type="ARBA" id="ARBA00004869"/>
    </source>
</evidence>
<feature type="non-terminal residue" evidence="10">
    <location>
        <position position="1"/>
    </location>
</feature>
<name>A0A1A6G3G7_NEOLE</name>
<dbReference type="InterPro" id="IPR020831">
    <property type="entry name" value="GlycerAld/Erythrose_P_DH"/>
</dbReference>
<dbReference type="STRING" id="56216.A0A1A6G3G7"/>
<sequence length="59" mass="6671">AAFQSGKVDIVAISDPCIDLKYMVYMFQYGSTHGKFNGAVKAENRKLIINRKTITIFQE</sequence>
<evidence type="ECO:0000256" key="3">
    <source>
        <dbReference type="ARBA" id="ARBA00013119"/>
    </source>
</evidence>
<dbReference type="Proteomes" id="UP000092124">
    <property type="component" value="Unassembled WGS sequence"/>
</dbReference>
<dbReference type="GO" id="GO:0051287">
    <property type="term" value="F:NAD binding"/>
    <property type="evidence" value="ECO:0007669"/>
    <property type="project" value="InterPro"/>
</dbReference>
<dbReference type="AlphaFoldDB" id="A0A1A6G3G7"/>
<accession>A0A1A6G3G7</accession>
<dbReference type="SMART" id="SM00846">
    <property type="entry name" value="Gp_dh_N"/>
    <property type="match status" value="1"/>
</dbReference>
<dbReference type="GO" id="GO:0004365">
    <property type="term" value="F:glyceraldehyde-3-phosphate dehydrogenase (NAD+) (phosphorylating) activity"/>
    <property type="evidence" value="ECO:0007669"/>
    <property type="project" value="UniProtKB-EC"/>
</dbReference>
<protein>
    <recommendedName>
        <fullName evidence="3">glyceraldehyde-3-phosphate dehydrogenase (phosphorylating)</fullName>
        <ecNumber evidence="3">1.2.1.12</ecNumber>
    </recommendedName>
</protein>
<keyword evidence="7" id="KW-0324">Glycolysis</keyword>
<keyword evidence="4" id="KW-0963">Cytoplasm</keyword>
<dbReference type="InterPro" id="IPR020828">
    <property type="entry name" value="GlycerAld_3-P_DH_NAD(P)-bd"/>
</dbReference>
<organism evidence="10 11">
    <name type="scientific">Neotoma lepida</name>
    <name type="common">Desert woodrat</name>
    <dbReference type="NCBI Taxonomy" id="56216"/>
    <lineage>
        <taxon>Eukaryota</taxon>
        <taxon>Metazoa</taxon>
        <taxon>Chordata</taxon>
        <taxon>Craniata</taxon>
        <taxon>Vertebrata</taxon>
        <taxon>Euteleostomi</taxon>
        <taxon>Mammalia</taxon>
        <taxon>Eutheria</taxon>
        <taxon>Euarchontoglires</taxon>
        <taxon>Glires</taxon>
        <taxon>Rodentia</taxon>
        <taxon>Myomorpha</taxon>
        <taxon>Muroidea</taxon>
        <taxon>Cricetidae</taxon>
        <taxon>Neotominae</taxon>
        <taxon>Neotoma</taxon>
    </lineage>
</organism>
<dbReference type="InterPro" id="IPR036291">
    <property type="entry name" value="NAD(P)-bd_dom_sf"/>
</dbReference>
<comment type="similarity">
    <text evidence="2">Belongs to the glyceraldehyde-3-phosphate dehydrogenase family.</text>
</comment>
<comment type="caution">
    <text evidence="10">The sequence shown here is derived from an EMBL/GenBank/DDBJ whole genome shotgun (WGS) entry which is preliminary data.</text>
</comment>
<evidence type="ECO:0000256" key="8">
    <source>
        <dbReference type="ARBA" id="ARBA00047698"/>
    </source>
</evidence>
<evidence type="ECO:0000313" key="11">
    <source>
        <dbReference type="Proteomes" id="UP000092124"/>
    </source>
</evidence>
<feature type="domain" description="Glyceraldehyde 3-phosphate dehydrogenase NAD(P) binding" evidence="9">
    <location>
        <begin position="1"/>
        <end position="59"/>
    </location>
</feature>
<keyword evidence="11" id="KW-1185">Reference proteome</keyword>
<reference evidence="10 11" key="1">
    <citation type="submission" date="2016-06" db="EMBL/GenBank/DDBJ databases">
        <title>The Draft Genome Sequence and Annotation of the Desert Woodrat Neotoma lepida.</title>
        <authorList>
            <person name="Campbell M."/>
            <person name="Oakeson K.F."/>
            <person name="Yandell M."/>
            <person name="Halpert J.R."/>
            <person name="Dearing D."/>
        </authorList>
    </citation>
    <scope>NUCLEOTIDE SEQUENCE [LARGE SCALE GENOMIC DNA]</scope>
    <source>
        <strain evidence="10">417</strain>
        <tissue evidence="10">Liver</tissue>
    </source>
</reference>
<keyword evidence="6" id="KW-0520">NAD</keyword>
<dbReference type="EC" id="1.2.1.12" evidence="3"/>
<proteinExistence type="inferred from homology"/>
<evidence type="ECO:0000256" key="4">
    <source>
        <dbReference type="ARBA" id="ARBA00022490"/>
    </source>
</evidence>
<dbReference type="GO" id="GO:0005829">
    <property type="term" value="C:cytosol"/>
    <property type="evidence" value="ECO:0007669"/>
    <property type="project" value="TreeGrafter"/>
</dbReference>
<dbReference type="Pfam" id="PF00044">
    <property type="entry name" value="Gp_dh_N"/>
    <property type="match status" value="1"/>
</dbReference>
<comment type="catalytic activity">
    <reaction evidence="8">
        <text>D-glyceraldehyde 3-phosphate + phosphate + NAD(+) = (2R)-3-phospho-glyceroyl phosphate + NADH + H(+)</text>
        <dbReference type="Rhea" id="RHEA:10300"/>
        <dbReference type="ChEBI" id="CHEBI:15378"/>
        <dbReference type="ChEBI" id="CHEBI:43474"/>
        <dbReference type="ChEBI" id="CHEBI:57540"/>
        <dbReference type="ChEBI" id="CHEBI:57604"/>
        <dbReference type="ChEBI" id="CHEBI:57945"/>
        <dbReference type="ChEBI" id="CHEBI:59776"/>
        <dbReference type="EC" id="1.2.1.12"/>
    </reaction>
</comment>
<evidence type="ECO:0000259" key="9">
    <source>
        <dbReference type="SMART" id="SM00846"/>
    </source>
</evidence>
<gene>
    <name evidence="10" type="ORF">A6R68_08123</name>
</gene>